<dbReference type="Proteomes" id="UP000308271">
    <property type="component" value="Unassembled WGS sequence"/>
</dbReference>
<accession>A0A5C4SBQ2</accession>
<dbReference type="OrthoDB" id="593725at2"/>
<proteinExistence type="predicted"/>
<evidence type="ECO:0008006" key="3">
    <source>
        <dbReference type="Google" id="ProtNLM"/>
    </source>
</evidence>
<dbReference type="InterPro" id="IPR029058">
    <property type="entry name" value="AB_hydrolase_fold"/>
</dbReference>
<evidence type="ECO:0000313" key="2">
    <source>
        <dbReference type="Proteomes" id="UP000308271"/>
    </source>
</evidence>
<reference evidence="1 2" key="1">
    <citation type="submission" date="2019-05" db="EMBL/GenBank/DDBJ databases">
        <title>Draft Whole-Genome sequence of the green sulfur bacterium Chlorobaculum thiosulfatiphilum DSM 249.</title>
        <authorList>
            <person name="Meyer T.E."/>
            <person name="Kyndt J.A."/>
        </authorList>
    </citation>
    <scope>NUCLEOTIDE SEQUENCE [LARGE SCALE GENOMIC DNA]</scope>
    <source>
        <strain evidence="1 2">DSM 249</strain>
    </source>
</reference>
<dbReference type="AlphaFoldDB" id="A0A5C4SBQ2"/>
<comment type="caution">
    <text evidence="1">The sequence shown here is derived from an EMBL/GenBank/DDBJ whole genome shotgun (WGS) entry which is preliminary data.</text>
</comment>
<protein>
    <recommendedName>
        <fullName evidence="3">Alpha/beta hydrolase</fullName>
    </recommendedName>
</protein>
<organism evidence="1 2">
    <name type="scientific">Chlorobaculum thiosulfatiphilum</name>
    <name type="common">Chlorobium limicola f.sp. thiosulfatophilum</name>
    <dbReference type="NCBI Taxonomy" id="115852"/>
    <lineage>
        <taxon>Bacteria</taxon>
        <taxon>Pseudomonadati</taxon>
        <taxon>Chlorobiota</taxon>
        <taxon>Chlorobiia</taxon>
        <taxon>Chlorobiales</taxon>
        <taxon>Chlorobiaceae</taxon>
        <taxon>Chlorobaculum</taxon>
    </lineage>
</organism>
<keyword evidence="2" id="KW-1185">Reference proteome</keyword>
<sequence length="420" mass="46584">MYPIQIGNYDFKRIYLWLQYSDKLPFFTEVVIEVFYPNNMQADGLVMFNHGFLIGFDPFFFPKQLLSKITNQDTPLFEVNPSWYYNYSQAAIDNNWALAFVTTVHQQIDGMPWTDFGGSPRPGQAAYAAASYLIRYGATHKYNDQKAVKAFQFLKPASATSKAGLSKGNRVLFAGHSVGGAHAQAAATGFANLRDIGGKNFTPYDPVFYNREVTPDHTPPLSKWAPEQMADPVGVLQLSPVDGAGGKIFPVFAPGMKPYRQKLAELKIPNLMVVGNCDSACLTTASNPPAWSATDSNNQYAQMTPAGKESWGAVCMVEDGGHCGYLLHRNDLCKMADAQPNKLAGCKDATVWQAGEAEFHFTNELMRRSIDQLTSDKPKIDSFDDWKGCELVSWLSDETSDKQGISLVKFADGRYVHFAH</sequence>
<gene>
    <name evidence="1" type="ORF">FGF66_00910</name>
</gene>
<dbReference type="RefSeq" id="WP_139455819.1">
    <property type="nucleotide sequence ID" value="NZ_VDCH01000001.1"/>
</dbReference>
<dbReference type="EMBL" id="VDCH01000001">
    <property type="protein sequence ID" value="TNJ40349.1"/>
    <property type="molecule type" value="Genomic_DNA"/>
</dbReference>
<dbReference type="Gene3D" id="3.40.50.1820">
    <property type="entry name" value="alpha/beta hydrolase"/>
    <property type="match status" value="1"/>
</dbReference>
<dbReference type="SUPFAM" id="SSF53474">
    <property type="entry name" value="alpha/beta-Hydrolases"/>
    <property type="match status" value="1"/>
</dbReference>
<name>A0A5C4SBQ2_CHLTI</name>
<evidence type="ECO:0000313" key="1">
    <source>
        <dbReference type="EMBL" id="TNJ40349.1"/>
    </source>
</evidence>